<dbReference type="PANTHER" id="PTHR11246:SF3">
    <property type="entry name" value="CROOKED NECK-LIKE PROTEIN 1"/>
    <property type="match status" value="1"/>
</dbReference>
<proteinExistence type="inferred from homology"/>
<feature type="non-terminal residue" evidence="7">
    <location>
        <position position="79"/>
    </location>
</feature>
<evidence type="ECO:0000313" key="7">
    <source>
        <dbReference type="EMBL" id="CAF5139587.1"/>
    </source>
</evidence>
<dbReference type="GO" id="GO:0000245">
    <property type="term" value="P:spliceosomal complex assembly"/>
    <property type="evidence" value="ECO:0007669"/>
    <property type="project" value="TreeGrafter"/>
</dbReference>
<dbReference type="GO" id="GO:0071014">
    <property type="term" value="C:post-mRNA release spliceosomal complex"/>
    <property type="evidence" value="ECO:0007669"/>
    <property type="project" value="TreeGrafter"/>
</dbReference>
<evidence type="ECO:0000256" key="1">
    <source>
        <dbReference type="ARBA" id="ARBA00004123"/>
    </source>
</evidence>
<dbReference type="InterPro" id="IPR003107">
    <property type="entry name" value="HAT"/>
</dbReference>
<dbReference type="InterPro" id="IPR045075">
    <property type="entry name" value="Syf1-like"/>
</dbReference>
<dbReference type="EMBL" id="CAJOBH010251519">
    <property type="protein sequence ID" value="CAF5139587.1"/>
    <property type="molecule type" value="Genomic_DNA"/>
</dbReference>
<dbReference type="GO" id="GO:0071011">
    <property type="term" value="C:precatalytic spliceosome"/>
    <property type="evidence" value="ECO:0007669"/>
    <property type="project" value="TreeGrafter"/>
</dbReference>
<feature type="non-terminal residue" evidence="7">
    <location>
        <position position="1"/>
    </location>
</feature>
<dbReference type="SMART" id="SM00386">
    <property type="entry name" value="HAT"/>
    <property type="match status" value="2"/>
</dbReference>
<dbReference type="Proteomes" id="UP000681967">
    <property type="component" value="Unassembled WGS sequence"/>
</dbReference>
<keyword evidence="6" id="KW-0539">Nucleus</keyword>
<evidence type="ECO:0000313" key="9">
    <source>
        <dbReference type="Proteomes" id="UP000681967"/>
    </source>
</evidence>
<dbReference type="Proteomes" id="UP000676336">
    <property type="component" value="Unassembled WGS sequence"/>
</dbReference>
<keyword evidence="5" id="KW-0508">mRNA splicing</keyword>
<evidence type="ECO:0008006" key="10">
    <source>
        <dbReference type="Google" id="ProtNLM"/>
    </source>
</evidence>
<dbReference type="SUPFAM" id="SSF48452">
    <property type="entry name" value="TPR-like"/>
    <property type="match status" value="1"/>
</dbReference>
<evidence type="ECO:0000256" key="4">
    <source>
        <dbReference type="ARBA" id="ARBA00022737"/>
    </source>
</evidence>
<evidence type="ECO:0000256" key="2">
    <source>
        <dbReference type="ARBA" id="ARBA00008644"/>
    </source>
</evidence>
<dbReference type="EMBL" id="CAJOBI010339949">
    <property type="protein sequence ID" value="CAF5211447.1"/>
    <property type="molecule type" value="Genomic_DNA"/>
</dbReference>
<protein>
    <recommendedName>
        <fullName evidence="10">Crooked neck protein</fullName>
    </recommendedName>
</protein>
<keyword evidence="4" id="KW-0677">Repeat</keyword>
<dbReference type="InterPro" id="IPR011990">
    <property type="entry name" value="TPR-like_helical_dom_sf"/>
</dbReference>
<dbReference type="GO" id="GO:0000974">
    <property type="term" value="C:Prp19 complex"/>
    <property type="evidence" value="ECO:0007669"/>
    <property type="project" value="TreeGrafter"/>
</dbReference>
<gene>
    <name evidence="7" type="ORF">BYL167_LOCUS69939</name>
    <name evidence="8" type="ORF">SMN809_LOCUS78482</name>
</gene>
<comment type="subcellular location">
    <subcellularLocation>
        <location evidence="1">Nucleus</location>
    </subcellularLocation>
</comment>
<reference evidence="7" key="1">
    <citation type="submission" date="2021-02" db="EMBL/GenBank/DDBJ databases">
        <authorList>
            <person name="Nowell W R."/>
        </authorList>
    </citation>
    <scope>NUCLEOTIDE SEQUENCE</scope>
</reference>
<dbReference type="PANTHER" id="PTHR11246">
    <property type="entry name" value="PRE-MRNA SPLICING FACTOR"/>
    <property type="match status" value="1"/>
</dbReference>
<evidence type="ECO:0000256" key="6">
    <source>
        <dbReference type="ARBA" id="ARBA00023242"/>
    </source>
</evidence>
<evidence type="ECO:0000256" key="5">
    <source>
        <dbReference type="ARBA" id="ARBA00023187"/>
    </source>
</evidence>
<comment type="caution">
    <text evidence="7">The sequence shown here is derived from an EMBL/GenBank/DDBJ whole genome shotgun (WGS) entry which is preliminary data.</text>
</comment>
<sequence length="79" mass="9405">LEAEDIERTREVYKACINLIPHKKFTFAKIWLYYAHFEIRQKELGSVRKILGAAIGMCPKDKLFRGYIDLEIQLREFDN</sequence>
<dbReference type="AlphaFoldDB" id="A0A8S3FU08"/>
<keyword evidence="3" id="KW-0507">mRNA processing</keyword>
<dbReference type="Gene3D" id="1.25.40.10">
    <property type="entry name" value="Tetratricopeptide repeat domain"/>
    <property type="match status" value="1"/>
</dbReference>
<name>A0A8S3FU08_9BILA</name>
<organism evidence="7 9">
    <name type="scientific">Rotaria magnacalcarata</name>
    <dbReference type="NCBI Taxonomy" id="392030"/>
    <lineage>
        <taxon>Eukaryota</taxon>
        <taxon>Metazoa</taxon>
        <taxon>Spiralia</taxon>
        <taxon>Gnathifera</taxon>
        <taxon>Rotifera</taxon>
        <taxon>Eurotatoria</taxon>
        <taxon>Bdelloidea</taxon>
        <taxon>Philodinida</taxon>
        <taxon>Philodinidae</taxon>
        <taxon>Rotaria</taxon>
    </lineage>
</organism>
<accession>A0A8S3FU08</accession>
<comment type="similarity">
    <text evidence="2">Belongs to the crooked-neck family.</text>
</comment>
<dbReference type="GO" id="GO:0071007">
    <property type="term" value="C:U2-type catalytic step 2 spliceosome"/>
    <property type="evidence" value="ECO:0007669"/>
    <property type="project" value="TreeGrafter"/>
</dbReference>
<evidence type="ECO:0000313" key="8">
    <source>
        <dbReference type="EMBL" id="CAF5211447.1"/>
    </source>
</evidence>
<evidence type="ECO:0000256" key="3">
    <source>
        <dbReference type="ARBA" id="ARBA00022664"/>
    </source>
</evidence>